<evidence type="ECO:0000256" key="1">
    <source>
        <dbReference type="SAM" id="MobiDB-lite"/>
    </source>
</evidence>
<keyword evidence="3" id="KW-1185">Reference proteome</keyword>
<name>A0ABR3VT38_9PEZI</name>
<feature type="compositionally biased region" description="Basic and acidic residues" evidence="1">
    <location>
        <begin position="191"/>
        <end position="219"/>
    </location>
</feature>
<feature type="region of interest" description="Disordered" evidence="1">
    <location>
        <begin position="449"/>
        <end position="476"/>
    </location>
</feature>
<feature type="compositionally biased region" description="Basic residues" evidence="1">
    <location>
        <begin position="336"/>
        <end position="346"/>
    </location>
</feature>
<organism evidence="2 3">
    <name type="scientific">Phialemonium thermophilum</name>
    <dbReference type="NCBI Taxonomy" id="223376"/>
    <lineage>
        <taxon>Eukaryota</taxon>
        <taxon>Fungi</taxon>
        <taxon>Dikarya</taxon>
        <taxon>Ascomycota</taxon>
        <taxon>Pezizomycotina</taxon>
        <taxon>Sordariomycetes</taxon>
        <taxon>Sordariomycetidae</taxon>
        <taxon>Cephalothecales</taxon>
        <taxon>Cephalothecaceae</taxon>
        <taxon>Phialemonium</taxon>
    </lineage>
</organism>
<protein>
    <submittedName>
        <fullName evidence="2">Uncharacterized protein</fullName>
    </submittedName>
</protein>
<gene>
    <name evidence="2" type="ORF">VTK73DRAFT_1687</name>
</gene>
<feature type="region of interest" description="Disordered" evidence="1">
    <location>
        <begin position="39"/>
        <end position="66"/>
    </location>
</feature>
<feature type="region of interest" description="Disordered" evidence="1">
    <location>
        <begin position="132"/>
        <end position="219"/>
    </location>
</feature>
<accession>A0ABR3VT38</accession>
<dbReference type="Proteomes" id="UP001586593">
    <property type="component" value="Unassembled WGS sequence"/>
</dbReference>
<dbReference type="EMBL" id="JAZHXJ010001425">
    <property type="protein sequence ID" value="KAL1844842.1"/>
    <property type="molecule type" value="Genomic_DNA"/>
</dbReference>
<comment type="caution">
    <text evidence="2">The sequence shown here is derived from an EMBL/GenBank/DDBJ whole genome shotgun (WGS) entry which is preliminary data.</text>
</comment>
<sequence>MISSQDNVGRRQKTSLRRCPQPDPWFTVMMERTIIRRGLEPQCRTPLPNRQRESSTNLAGRDGPQHSEGVLLTAFLENAKLGQDGAVVDPGTGECLLDAAPENLMPARHERREQLFVSPTARVKAVVYTEREPASSAYSRSQGASPPGSPPLSPRHKKAREEEARAEEPEQRTYDKEIEDGEGEGQQGEQQGREQQGREEQEREKHEGLDPKTPENLKRKRLEQERLLRGVYKQQQWPPHGLPSDLVQSMISLSALTKAIYQMLLDINRVRADIDTWLAVLRDRQMHQCRVTETLLRSLQDSESFRSALVELQLAEYHTKAMRAKMQTAALRMGVYRRPRPSHRPGRTWVVRDKQAGSDLAEQEGPRGGPLGGEDQNSEEQLDRPSGSALDPTASLLPPVADCLTEEGRRPAFATTEVVERHLGEEGQDDVKERIVTYRYYYDVVPKAGGKGTKAGKETLALGKENSMPEPEPMSE</sequence>
<evidence type="ECO:0000313" key="2">
    <source>
        <dbReference type="EMBL" id="KAL1844842.1"/>
    </source>
</evidence>
<feature type="region of interest" description="Disordered" evidence="1">
    <location>
        <begin position="1"/>
        <end position="23"/>
    </location>
</feature>
<evidence type="ECO:0000313" key="3">
    <source>
        <dbReference type="Proteomes" id="UP001586593"/>
    </source>
</evidence>
<feature type="compositionally biased region" description="Basic and acidic residues" evidence="1">
    <location>
        <begin position="159"/>
        <end position="176"/>
    </location>
</feature>
<reference evidence="2 3" key="1">
    <citation type="journal article" date="2024" name="Commun. Biol.">
        <title>Comparative genomic analysis of thermophilic fungi reveals convergent evolutionary adaptations and gene losses.</title>
        <authorList>
            <person name="Steindorff A.S."/>
            <person name="Aguilar-Pontes M.V."/>
            <person name="Robinson A.J."/>
            <person name="Andreopoulos B."/>
            <person name="LaButti K."/>
            <person name="Kuo A."/>
            <person name="Mondo S."/>
            <person name="Riley R."/>
            <person name="Otillar R."/>
            <person name="Haridas S."/>
            <person name="Lipzen A."/>
            <person name="Grimwood J."/>
            <person name="Schmutz J."/>
            <person name="Clum A."/>
            <person name="Reid I.D."/>
            <person name="Moisan M.C."/>
            <person name="Butler G."/>
            <person name="Nguyen T.T.M."/>
            <person name="Dewar K."/>
            <person name="Conant G."/>
            <person name="Drula E."/>
            <person name="Henrissat B."/>
            <person name="Hansel C."/>
            <person name="Singer S."/>
            <person name="Hutchinson M.I."/>
            <person name="de Vries R.P."/>
            <person name="Natvig D.O."/>
            <person name="Powell A.J."/>
            <person name="Tsang A."/>
            <person name="Grigoriev I.V."/>
        </authorList>
    </citation>
    <scope>NUCLEOTIDE SEQUENCE [LARGE SCALE GENOMIC DNA]</scope>
    <source>
        <strain evidence="2 3">ATCC 24622</strain>
    </source>
</reference>
<feature type="region of interest" description="Disordered" evidence="1">
    <location>
        <begin position="336"/>
        <end position="396"/>
    </location>
</feature>
<proteinExistence type="predicted"/>